<evidence type="ECO:0000313" key="5">
    <source>
        <dbReference type="Proteomes" id="UP000199474"/>
    </source>
</evidence>
<dbReference type="RefSeq" id="WP_090079929.1">
    <property type="nucleotide sequence ID" value="NZ_FOMR01000001.1"/>
</dbReference>
<protein>
    <submittedName>
        <fullName evidence="4">Competence protein CoiA-like family, contains a predicted nuclease domain</fullName>
    </submittedName>
</protein>
<proteinExistence type="predicted"/>
<keyword evidence="5" id="KW-1185">Reference proteome</keyword>
<evidence type="ECO:0000259" key="3">
    <source>
        <dbReference type="Pfam" id="PF25166"/>
    </source>
</evidence>
<dbReference type="Pfam" id="PF06054">
    <property type="entry name" value="CoiA_nuc"/>
    <property type="match status" value="1"/>
</dbReference>
<dbReference type="EMBL" id="FOMR01000001">
    <property type="protein sequence ID" value="SFD38814.1"/>
    <property type="molecule type" value="Genomic_DNA"/>
</dbReference>
<sequence>MLQAKTEYGKRVVLALFTKREIKALKQHTRFFCPACNEPVVAKAGSKITPHFAHNARSNCPARDGGEGPYHEKGKLLLYNWLKHQQLNVSLEEYLPQSGQRPDVLIRLQTKTIAVEYQCARITPDEIIERTRGYEKAGIIPIWILGANQFKRCNQNEIKVDTFLLHFIHQFSADFPLTLYFFCPDTLSFITFQDLYLSTQRQGIGNVTIKKLNTINFTNLFNKTFLSQKELLQNWLIKKRLMRTRPSRRAFGQELVWQQWLYINALNRDSLPAPIYLPVTGQYRMKTHPWDWQSRLCIEVIDRMRPHEPFSVKRCMHLLRPHIRPSHSFPLIKSSLNPVYQYLKLLEELQVVQEISPHQFIKKESFVFYEHIEDALDGDNMLIAELMKQNTGMFPG</sequence>
<dbReference type="InterPro" id="IPR021176">
    <property type="entry name" value="Competence-induced_CoiA"/>
</dbReference>
<evidence type="ECO:0000259" key="2">
    <source>
        <dbReference type="Pfam" id="PF25164"/>
    </source>
</evidence>
<dbReference type="Pfam" id="PF25164">
    <property type="entry name" value="CoiA_N"/>
    <property type="match status" value="1"/>
</dbReference>
<evidence type="ECO:0000259" key="1">
    <source>
        <dbReference type="Pfam" id="PF06054"/>
    </source>
</evidence>
<reference evidence="5" key="1">
    <citation type="submission" date="2016-10" db="EMBL/GenBank/DDBJ databases">
        <authorList>
            <person name="Varghese N."/>
            <person name="Submissions S."/>
        </authorList>
    </citation>
    <scope>NUCLEOTIDE SEQUENCE [LARGE SCALE GENOMIC DNA]</scope>
    <source>
        <strain evidence="5">DSM 22530</strain>
    </source>
</reference>
<dbReference type="InterPro" id="IPR057253">
    <property type="entry name" value="CoiA-like_N"/>
</dbReference>
<dbReference type="AlphaFoldDB" id="A0A1I1RWR9"/>
<feature type="domain" description="Competence protein CoiA nuclease-like" evidence="1">
    <location>
        <begin position="67"/>
        <end position="223"/>
    </location>
</feature>
<feature type="domain" description="Competence protein CoiA-like N-terminal" evidence="2">
    <location>
        <begin position="17"/>
        <end position="62"/>
    </location>
</feature>
<dbReference type="PIRSF" id="PIRSF007487">
    <property type="entry name" value="Competence-induced_CoiA_bac"/>
    <property type="match status" value="1"/>
</dbReference>
<accession>A0A1I1RWR9</accession>
<dbReference type="STRING" id="640948.SAMN05216238_101103"/>
<feature type="domain" description="Competence protein CoiA C-terminal" evidence="3">
    <location>
        <begin position="234"/>
        <end position="376"/>
    </location>
</feature>
<name>A0A1I1RWR9_9BACI</name>
<gene>
    <name evidence="4" type="ORF">SAMN05216238_101103</name>
</gene>
<evidence type="ECO:0000313" key="4">
    <source>
        <dbReference type="EMBL" id="SFD38814.1"/>
    </source>
</evidence>
<dbReference type="OrthoDB" id="3784230at2"/>
<organism evidence="4 5">
    <name type="scientific">Lentibacillus persicus</name>
    <dbReference type="NCBI Taxonomy" id="640948"/>
    <lineage>
        <taxon>Bacteria</taxon>
        <taxon>Bacillati</taxon>
        <taxon>Bacillota</taxon>
        <taxon>Bacilli</taxon>
        <taxon>Bacillales</taxon>
        <taxon>Bacillaceae</taxon>
        <taxon>Lentibacillus</taxon>
    </lineage>
</organism>
<dbReference type="Proteomes" id="UP000199474">
    <property type="component" value="Unassembled WGS sequence"/>
</dbReference>
<dbReference type="InterPro" id="IPR057252">
    <property type="entry name" value="CoiA_C"/>
</dbReference>
<dbReference type="InterPro" id="IPR010330">
    <property type="entry name" value="CoiA_nuc"/>
</dbReference>
<dbReference type="Pfam" id="PF25166">
    <property type="entry name" value="CoiA_C"/>
    <property type="match status" value="1"/>
</dbReference>